<dbReference type="OrthoDB" id="2373749at2759"/>
<proteinExistence type="predicted"/>
<keyword evidence="4" id="KW-1185">Reference proteome</keyword>
<comment type="caution">
    <text evidence="3">The sequence shown here is derived from an EMBL/GenBank/DDBJ whole genome shotgun (WGS) entry which is preliminary data.</text>
</comment>
<dbReference type="InterPro" id="IPR000571">
    <property type="entry name" value="Znf_CCCH"/>
</dbReference>
<reference evidence="3" key="1">
    <citation type="submission" date="2021-06" db="EMBL/GenBank/DDBJ databases">
        <authorList>
            <person name="Kallberg Y."/>
            <person name="Tangrot J."/>
            <person name="Rosling A."/>
        </authorList>
    </citation>
    <scope>NUCLEOTIDE SEQUENCE</scope>
    <source>
        <strain evidence="3">MA453B</strain>
    </source>
</reference>
<feature type="domain" description="C3H1-type" evidence="2">
    <location>
        <begin position="41"/>
        <end position="67"/>
    </location>
</feature>
<keyword evidence="1" id="KW-0863">Zinc-finger</keyword>
<dbReference type="PROSITE" id="PS50103">
    <property type="entry name" value="ZF_C3H1"/>
    <property type="match status" value="1"/>
</dbReference>
<feature type="non-terminal residue" evidence="3">
    <location>
        <position position="180"/>
    </location>
</feature>
<dbReference type="Proteomes" id="UP000789405">
    <property type="component" value="Unassembled WGS sequence"/>
</dbReference>
<dbReference type="GO" id="GO:0008270">
    <property type="term" value="F:zinc ion binding"/>
    <property type="evidence" value="ECO:0007669"/>
    <property type="project" value="UniProtKB-KW"/>
</dbReference>
<dbReference type="EMBL" id="CAJVPY010010859">
    <property type="protein sequence ID" value="CAG8722395.1"/>
    <property type="molecule type" value="Genomic_DNA"/>
</dbReference>
<keyword evidence="1" id="KW-0862">Zinc</keyword>
<keyword evidence="1" id="KW-0479">Metal-binding</keyword>
<name>A0A9N9I5B8_9GLOM</name>
<protein>
    <submittedName>
        <fullName evidence="3">4736_t:CDS:1</fullName>
    </submittedName>
</protein>
<dbReference type="Gene3D" id="4.10.1000.10">
    <property type="entry name" value="Zinc finger, CCCH-type"/>
    <property type="match status" value="1"/>
</dbReference>
<evidence type="ECO:0000259" key="2">
    <source>
        <dbReference type="PROSITE" id="PS50103"/>
    </source>
</evidence>
<organism evidence="3 4">
    <name type="scientific">Dentiscutata erythropus</name>
    <dbReference type="NCBI Taxonomy" id="1348616"/>
    <lineage>
        <taxon>Eukaryota</taxon>
        <taxon>Fungi</taxon>
        <taxon>Fungi incertae sedis</taxon>
        <taxon>Mucoromycota</taxon>
        <taxon>Glomeromycotina</taxon>
        <taxon>Glomeromycetes</taxon>
        <taxon>Diversisporales</taxon>
        <taxon>Gigasporaceae</taxon>
        <taxon>Dentiscutata</taxon>
    </lineage>
</organism>
<sequence>MAPNLFDSNFRTLNFDFESFIYANEILKPVTPKTNGNKKQDGQKTVCKHWLIGICFRNQCSYLHTYDFNNMPICPTMKGMNYIQKIGSGEKKTIAKDLKDFLFMSQLMENGLSYVEDVETTCGDFVVAGLFVQTNIFDVSYALCTLRDFVLRDQIVSKTYQSLRTISQYDESSMREERKG</sequence>
<accession>A0A9N9I5B8</accession>
<gene>
    <name evidence="3" type="ORF">DERYTH_LOCUS14427</name>
</gene>
<feature type="zinc finger region" description="C3H1-type" evidence="1">
    <location>
        <begin position="41"/>
        <end position="67"/>
    </location>
</feature>
<evidence type="ECO:0000256" key="1">
    <source>
        <dbReference type="PROSITE-ProRule" id="PRU00723"/>
    </source>
</evidence>
<evidence type="ECO:0000313" key="3">
    <source>
        <dbReference type="EMBL" id="CAG8722395.1"/>
    </source>
</evidence>
<evidence type="ECO:0000313" key="4">
    <source>
        <dbReference type="Proteomes" id="UP000789405"/>
    </source>
</evidence>
<dbReference type="AlphaFoldDB" id="A0A9N9I5B8"/>